<reference evidence="2 3" key="1">
    <citation type="journal article" date="2018" name="Sci. Rep.">
        <title>Genomic signatures of local adaptation to the degree of environmental predictability in rotifers.</title>
        <authorList>
            <person name="Franch-Gras L."/>
            <person name="Hahn C."/>
            <person name="Garcia-Roger E.M."/>
            <person name="Carmona M.J."/>
            <person name="Serra M."/>
            <person name="Gomez A."/>
        </authorList>
    </citation>
    <scope>NUCLEOTIDE SEQUENCE [LARGE SCALE GENOMIC DNA]</scope>
    <source>
        <strain evidence="2">HYR1</strain>
    </source>
</reference>
<feature type="compositionally biased region" description="Basic residues" evidence="1">
    <location>
        <begin position="54"/>
        <end position="65"/>
    </location>
</feature>
<evidence type="ECO:0000313" key="2">
    <source>
        <dbReference type="EMBL" id="RNA29702.1"/>
    </source>
</evidence>
<dbReference type="Proteomes" id="UP000276133">
    <property type="component" value="Unassembled WGS sequence"/>
</dbReference>
<sequence>MSISVCGKDFETEPEPVRVTRKRNIGSPPVENQKTKKTITNSPHKDPELVGSLQKRRRGRPLKAQ</sequence>
<evidence type="ECO:0000313" key="3">
    <source>
        <dbReference type="Proteomes" id="UP000276133"/>
    </source>
</evidence>
<keyword evidence="3" id="KW-1185">Reference proteome</keyword>
<dbReference type="AlphaFoldDB" id="A0A3M7S1S3"/>
<evidence type="ECO:0000256" key="1">
    <source>
        <dbReference type="SAM" id="MobiDB-lite"/>
    </source>
</evidence>
<gene>
    <name evidence="2" type="ORF">BpHYR1_005726</name>
</gene>
<organism evidence="2 3">
    <name type="scientific">Brachionus plicatilis</name>
    <name type="common">Marine rotifer</name>
    <name type="synonym">Brachionus muelleri</name>
    <dbReference type="NCBI Taxonomy" id="10195"/>
    <lineage>
        <taxon>Eukaryota</taxon>
        <taxon>Metazoa</taxon>
        <taxon>Spiralia</taxon>
        <taxon>Gnathifera</taxon>
        <taxon>Rotifera</taxon>
        <taxon>Eurotatoria</taxon>
        <taxon>Monogononta</taxon>
        <taxon>Pseudotrocha</taxon>
        <taxon>Ploima</taxon>
        <taxon>Brachionidae</taxon>
        <taxon>Brachionus</taxon>
    </lineage>
</organism>
<accession>A0A3M7S1S3</accession>
<protein>
    <submittedName>
        <fullName evidence="2">Uncharacterized protein</fullName>
    </submittedName>
</protein>
<dbReference type="EMBL" id="REGN01002174">
    <property type="protein sequence ID" value="RNA29702.1"/>
    <property type="molecule type" value="Genomic_DNA"/>
</dbReference>
<comment type="caution">
    <text evidence="2">The sequence shown here is derived from an EMBL/GenBank/DDBJ whole genome shotgun (WGS) entry which is preliminary data.</text>
</comment>
<name>A0A3M7S1S3_BRAPC</name>
<feature type="region of interest" description="Disordered" evidence="1">
    <location>
        <begin position="1"/>
        <end position="65"/>
    </location>
</feature>
<feature type="compositionally biased region" description="Basic and acidic residues" evidence="1">
    <location>
        <begin position="8"/>
        <end position="18"/>
    </location>
</feature>
<proteinExistence type="predicted"/>